<proteinExistence type="predicted"/>
<feature type="chain" id="PRO_5012476515" description="Beta-xylosidase" evidence="1">
    <location>
        <begin position="18"/>
        <end position="453"/>
    </location>
</feature>
<evidence type="ECO:0000313" key="3">
    <source>
        <dbReference type="Proteomes" id="UP000184255"/>
    </source>
</evidence>
<dbReference type="VEuPathDB" id="FungiDB:FMAN_14006"/>
<name>A0A1L7TBZ6_FUSMA</name>
<protein>
    <recommendedName>
        <fullName evidence="4">Beta-xylosidase</fullName>
    </recommendedName>
</protein>
<dbReference type="SUPFAM" id="SSF51445">
    <property type="entry name" value="(Trans)glycosidases"/>
    <property type="match status" value="1"/>
</dbReference>
<evidence type="ECO:0008006" key="4">
    <source>
        <dbReference type="Google" id="ProtNLM"/>
    </source>
</evidence>
<comment type="caution">
    <text evidence="2">The sequence shown here is derived from an EMBL/GenBank/DDBJ whole genome shotgun (WGS) entry which is preliminary data.</text>
</comment>
<dbReference type="Gene3D" id="3.20.20.80">
    <property type="entry name" value="Glycosidases"/>
    <property type="match status" value="1"/>
</dbReference>
<evidence type="ECO:0000256" key="1">
    <source>
        <dbReference type="SAM" id="SignalP"/>
    </source>
</evidence>
<gene>
    <name evidence="2" type="ORF">FMAN_14006</name>
</gene>
<dbReference type="AlphaFoldDB" id="A0A1L7TBZ6"/>
<sequence length="453" mass="51211">MKFVHGILLGLLSHTLAQDSSTAYVDLATTQGESSKNASGFIYGMPLNYDPNDIPDHFYTDIDIKWGRAGGAQLDTPCRGWAFGFEEYKCRFNATMLNYKQTRKFGATFIILPHDIWGIDYRSSISNHKMPGDNNDWTSYDDFLDELVRDLKANEALEGLVWDIWNEPDQPGFWGRPIQQWVDLYIRTHKKLRSDSDLDNVLISGPTTSSSPSMSNDHWTLWAMQIAGNRTYPDQYAWHYGDPDVDHPNFLAVLSQYDLPLQPVNLNEYALLEEMTPSGYAWWLSRLERYNYAGLLGLWKPPLYDNFANLLTKSPGDPQDENNDNYVGAAGFPLYKYYATSMSGQRAKTKGSSDGRFDCFVTIGDKVRILAGSRVAVGNFTLQLEGLEAVGYALSDTLDAVYYAFHGSDDIFEPFGDPDLLGIQSVPVEHGVAKLNVYVPDKHTGWKIEFEKK</sequence>
<keyword evidence="1" id="KW-0732">Signal</keyword>
<organism evidence="2 3">
    <name type="scientific">Fusarium mangiferae</name>
    <name type="common">Mango malformation disease fungus</name>
    <dbReference type="NCBI Taxonomy" id="192010"/>
    <lineage>
        <taxon>Eukaryota</taxon>
        <taxon>Fungi</taxon>
        <taxon>Dikarya</taxon>
        <taxon>Ascomycota</taxon>
        <taxon>Pezizomycotina</taxon>
        <taxon>Sordariomycetes</taxon>
        <taxon>Hypocreomycetidae</taxon>
        <taxon>Hypocreales</taxon>
        <taxon>Nectriaceae</taxon>
        <taxon>Fusarium</taxon>
        <taxon>Fusarium fujikuroi species complex</taxon>
    </lineage>
</organism>
<accession>A0A1L7TBZ6</accession>
<feature type="signal peptide" evidence="1">
    <location>
        <begin position="1"/>
        <end position="17"/>
    </location>
</feature>
<dbReference type="Proteomes" id="UP000184255">
    <property type="component" value="Unassembled WGS sequence"/>
</dbReference>
<dbReference type="InterPro" id="IPR017853">
    <property type="entry name" value="GH"/>
</dbReference>
<dbReference type="GeneID" id="65093255"/>
<dbReference type="RefSeq" id="XP_041683900.1">
    <property type="nucleotide sequence ID" value="XM_041833548.1"/>
</dbReference>
<dbReference type="EMBL" id="FCQH01000007">
    <property type="protein sequence ID" value="CVK96124.1"/>
    <property type="molecule type" value="Genomic_DNA"/>
</dbReference>
<keyword evidence="3" id="KW-1185">Reference proteome</keyword>
<reference evidence="3" key="1">
    <citation type="journal article" date="2016" name="Genome Biol. Evol.">
        <title>Comparative 'omics' of the Fusarium fujikuroi species complex highlights differences in genetic potential and metabolite synthesis.</title>
        <authorList>
            <person name="Niehaus E.-M."/>
            <person name="Muensterkoetter M."/>
            <person name="Proctor R.H."/>
            <person name="Brown D.W."/>
            <person name="Sharon A."/>
            <person name="Idan Y."/>
            <person name="Oren-Young L."/>
            <person name="Sieber C.M."/>
            <person name="Novak O."/>
            <person name="Pencik A."/>
            <person name="Tarkowska D."/>
            <person name="Hromadova K."/>
            <person name="Freeman S."/>
            <person name="Maymon M."/>
            <person name="Elazar M."/>
            <person name="Youssef S.A."/>
            <person name="El-Shabrawy E.S.M."/>
            <person name="Shalaby A.B.A."/>
            <person name="Houterman P."/>
            <person name="Brock N.L."/>
            <person name="Burkhardt I."/>
            <person name="Tsavkelova E.A."/>
            <person name="Dickschat J.S."/>
            <person name="Galuszka P."/>
            <person name="Gueldener U."/>
            <person name="Tudzynski B."/>
        </authorList>
    </citation>
    <scope>NUCLEOTIDE SEQUENCE [LARGE SCALE GENOMIC DNA]</scope>
    <source>
        <strain evidence="3">MRC7560</strain>
    </source>
</reference>
<evidence type="ECO:0000313" key="2">
    <source>
        <dbReference type="EMBL" id="CVK96124.1"/>
    </source>
</evidence>